<sequence length="199" mass="23218">MMNTGALREVVKMINFLSIKDLNGPGKIKCFLMKRYKFLLCIILVFYSCNHFRSEEKLDQVYNRINVTNPSLFRDWQISNRDGSNLVSSHYIPSDMVFYAFISYNDGDSIILRTVSKEAQETFWLDVDNPNFRSINGFDVVRTYFNLKVDHIAYSSSLNGMIFEKGAFYFAYLFQPIDSAFIASIPYKCINGQCYYYAR</sequence>
<comment type="caution">
    <text evidence="1">The sequence shown here is derived from an EMBL/GenBank/DDBJ whole genome shotgun (WGS) entry which is preliminary data.</text>
</comment>
<reference evidence="1 2" key="1">
    <citation type="submission" date="2018-08" db="EMBL/GenBank/DDBJ databases">
        <title>Chitinophaga sp. K20C18050901, a novel bacterium isolated from forest soil.</title>
        <authorList>
            <person name="Wang C."/>
        </authorList>
    </citation>
    <scope>NUCLEOTIDE SEQUENCE [LARGE SCALE GENOMIC DNA]</scope>
    <source>
        <strain evidence="1 2">K20C18050901</strain>
    </source>
</reference>
<keyword evidence="2" id="KW-1185">Reference proteome</keyword>
<proteinExistence type="predicted"/>
<name>A0A3E1NWP0_9BACT</name>
<evidence type="ECO:0000313" key="2">
    <source>
        <dbReference type="Proteomes" id="UP000261174"/>
    </source>
</evidence>
<dbReference type="AlphaFoldDB" id="A0A3E1NWP0"/>
<gene>
    <name evidence="1" type="ORF">DXN04_21895</name>
</gene>
<accession>A0A3E1NWP0</accession>
<evidence type="ECO:0000313" key="1">
    <source>
        <dbReference type="EMBL" id="RFM32343.1"/>
    </source>
</evidence>
<organism evidence="1 2">
    <name type="scientific">Chitinophaga silvisoli</name>
    <dbReference type="NCBI Taxonomy" id="2291814"/>
    <lineage>
        <taxon>Bacteria</taxon>
        <taxon>Pseudomonadati</taxon>
        <taxon>Bacteroidota</taxon>
        <taxon>Chitinophagia</taxon>
        <taxon>Chitinophagales</taxon>
        <taxon>Chitinophagaceae</taxon>
        <taxon>Chitinophaga</taxon>
    </lineage>
</organism>
<dbReference type="EMBL" id="QTJV01000009">
    <property type="protein sequence ID" value="RFM32343.1"/>
    <property type="molecule type" value="Genomic_DNA"/>
</dbReference>
<protein>
    <submittedName>
        <fullName evidence="1">Uncharacterized protein</fullName>
    </submittedName>
</protein>
<dbReference type="Proteomes" id="UP000261174">
    <property type="component" value="Unassembled WGS sequence"/>
</dbReference>